<organism evidence="1 2">
    <name type="scientific">Tanacetum coccineum</name>
    <dbReference type="NCBI Taxonomy" id="301880"/>
    <lineage>
        <taxon>Eukaryota</taxon>
        <taxon>Viridiplantae</taxon>
        <taxon>Streptophyta</taxon>
        <taxon>Embryophyta</taxon>
        <taxon>Tracheophyta</taxon>
        <taxon>Spermatophyta</taxon>
        <taxon>Magnoliopsida</taxon>
        <taxon>eudicotyledons</taxon>
        <taxon>Gunneridae</taxon>
        <taxon>Pentapetalae</taxon>
        <taxon>asterids</taxon>
        <taxon>campanulids</taxon>
        <taxon>Asterales</taxon>
        <taxon>Asteraceae</taxon>
        <taxon>Asteroideae</taxon>
        <taxon>Anthemideae</taxon>
        <taxon>Anthemidinae</taxon>
        <taxon>Tanacetum</taxon>
    </lineage>
</organism>
<accession>A0ABQ5G464</accession>
<gene>
    <name evidence="1" type="ORF">Tco_1029697</name>
</gene>
<sequence length="291" mass="33299">MLIGRGLPLYTHVYFRLLCFSPVRNFCLGLLNATHPCSRSSAEVEYRGVANIVAEIVWLRNLLHELHSPLSTATLVYCDNVSAVYMSVYPVQHQRTKHIAIDIHFVRDMVTAGQVGVLHIPSRYQYADIFTKGLPLALFEEFCHALEEGHGPEHKLVKKFLTSLPRRFVHIVAALEKVLDLKTTGFEDVVGRLKAYEERVKEEDKANDPQENLLYARTEYSNGIMTQAKEEDVTHTLEVVDEVEVKDVVGETRKTKVNVTPRKTMKIMNKRVNNMRNMTSHKYSVTVVIEY</sequence>
<reference evidence="1" key="1">
    <citation type="journal article" date="2022" name="Int. J. Mol. Sci.">
        <title>Draft Genome of Tanacetum Coccineum: Genomic Comparison of Closely Related Tanacetum-Family Plants.</title>
        <authorList>
            <person name="Yamashiro T."/>
            <person name="Shiraishi A."/>
            <person name="Nakayama K."/>
            <person name="Satake H."/>
        </authorList>
    </citation>
    <scope>NUCLEOTIDE SEQUENCE</scope>
</reference>
<comment type="caution">
    <text evidence="1">The sequence shown here is derived from an EMBL/GenBank/DDBJ whole genome shotgun (WGS) entry which is preliminary data.</text>
</comment>
<dbReference type="CDD" id="cd09272">
    <property type="entry name" value="RNase_HI_RT_Ty1"/>
    <property type="match status" value="1"/>
</dbReference>
<reference evidence="1" key="2">
    <citation type="submission" date="2022-01" db="EMBL/GenBank/DDBJ databases">
        <authorList>
            <person name="Yamashiro T."/>
            <person name="Shiraishi A."/>
            <person name="Satake H."/>
            <person name="Nakayama K."/>
        </authorList>
    </citation>
    <scope>NUCLEOTIDE SEQUENCE</scope>
</reference>
<keyword evidence="2" id="KW-1185">Reference proteome</keyword>
<dbReference type="EMBL" id="BQNB010018074">
    <property type="protein sequence ID" value="GJT70411.1"/>
    <property type="molecule type" value="Genomic_DNA"/>
</dbReference>
<dbReference type="PANTHER" id="PTHR11439:SF524">
    <property type="entry name" value="RNA-DIRECTED DNA POLYMERASE, PROTEIN KINASE RLK-PELLE-DLSV FAMILY"/>
    <property type="match status" value="1"/>
</dbReference>
<evidence type="ECO:0000313" key="2">
    <source>
        <dbReference type="Proteomes" id="UP001151760"/>
    </source>
</evidence>
<proteinExistence type="predicted"/>
<protein>
    <submittedName>
        <fullName evidence="1">Ribonuclease H-like domain-containing protein</fullName>
    </submittedName>
</protein>
<dbReference type="Proteomes" id="UP001151760">
    <property type="component" value="Unassembled WGS sequence"/>
</dbReference>
<evidence type="ECO:0000313" key="1">
    <source>
        <dbReference type="EMBL" id="GJT70411.1"/>
    </source>
</evidence>
<name>A0ABQ5G464_9ASTR</name>
<dbReference type="PANTHER" id="PTHR11439">
    <property type="entry name" value="GAG-POL-RELATED RETROTRANSPOSON"/>
    <property type="match status" value="1"/>
</dbReference>